<feature type="binding site" evidence="3">
    <location>
        <position position="125"/>
    </location>
    <ligand>
        <name>Zn(2+)</name>
        <dbReference type="ChEBI" id="CHEBI:29105"/>
        <label>1</label>
    </ligand>
</feature>
<protein>
    <recommendedName>
        <fullName evidence="7">SHSP domain-containing protein</fullName>
    </recommendedName>
</protein>
<dbReference type="GO" id="GO:0005737">
    <property type="term" value="C:cytoplasm"/>
    <property type="evidence" value="ECO:0007669"/>
    <property type="project" value="TreeGrafter"/>
</dbReference>
<feature type="compositionally biased region" description="Basic and acidic residues" evidence="6">
    <location>
        <begin position="183"/>
        <end position="197"/>
    </location>
</feature>
<evidence type="ECO:0000313" key="8">
    <source>
        <dbReference type="EMBL" id="CAH1390508.1"/>
    </source>
</evidence>
<dbReference type="InterPro" id="IPR002068">
    <property type="entry name" value="A-crystallin/Hsp20_dom"/>
</dbReference>
<name>A0A9P0GY69_NEZVI</name>
<evidence type="ECO:0000313" key="9">
    <source>
        <dbReference type="Proteomes" id="UP001152798"/>
    </source>
</evidence>
<dbReference type="EMBL" id="OV725077">
    <property type="protein sequence ID" value="CAH1390508.1"/>
    <property type="molecule type" value="Genomic_DNA"/>
</dbReference>
<evidence type="ECO:0000259" key="7">
    <source>
        <dbReference type="PROSITE" id="PS01031"/>
    </source>
</evidence>
<keyword evidence="3" id="KW-0479">Metal-binding</keyword>
<dbReference type="Gene3D" id="2.60.40.790">
    <property type="match status" value="1"/>
</dbReference>
<dbReference type="OrthoDB" id="1431247at2759"/>
<dbReference type="GO" id="GO:0005634">
    <property type="term" value="C:nucleus"/>
    <property type="evidence" value="ECO:0007669"/>
    <property type="project" value="TreeGrafter"/>
</dbReference>
<dbReference type="PANTHER" id="PTHR45640:SF13">
    <property type="entry name" value="HEAT SHOCK PROTEIN 22-RELATED"/>
    <property type="match status" value="1"/>
</dbReference>
<dbReference type="GO" id="GO:0046872">
    <property type="term" value="F:metal ion binding"/>
    <property type="evidence" value="ECO:0007669"/>
    <property type="project" value="UniProtKB-KW"/>
</dbReference>
<evidence type="ECO:0000256" key="2">
    <source>
        <dbReference type="PIRNR" id="PIRNR036514"/>
    </source>
</evidence>
<dbReference type="GO" id="GO:0051082">
    <property type="term" value="F:unfolded protein binding"/>
    <property type="evidence" value="ECO:0007669"/>
    <property type="project" value="TreeGrafter"/>
</dbReference>
<feature type="binding site" evidence="3">
    <location>
        <position position="118"/>
    </location>
    <ligand>
        <name>Zn(2+)</name>
        <dbReference type="ChEBI" id="CHEBI:29105"/>
        <label>1</label>
    </ligand>
</feature>
<evidence type="ECO:0000256" key="6">
    <source>
        <dbReference type="SAM" id="MobiDB-lite"/>
    </source>
</evidence>
<keyword evidence="1" id="KW-0346">Stress response</keyword>
<gene>
    <name evidence="8" type="ORF">NEZAVI_LOCUS1706</name>
</gene>
<dbReference type="Pfam" id="PF00011">
    <property type="entry name" value="HSP20"/>
    <property type="match status" value="1"/>
</dbReference>
<feature type="domain" description="SHSP" evidence="7">
    <location>
        <begin position="70"/>
        <end position="179"/>
    </location>
</feature>
<dbReference type="PRINTS" id="PR00299">
    <property type="entry name" value="ACRYSTALLIN"/>
</dbReference>
<dbReference type="InterPro" id="IPR008978">
    <property type="entry name" value="HSP20-like_chaperone"/>
</dbReference>
<evidence type="ECO:0000256" key="3">
    <source>
        <dbReference type="PIRSR" id="PIRSR036514-1"/>
    </source>
</evidence>
<dbReference type="GO" id="GO:0042026">
    <property type="term" value="P:protein refolding"/>
    <property type="evidence" value="ECO:0007669"/>
    <property type="project" value="TreeGrafter"/>
</dbReference>
<feature type="region of interest" description="Disordered" evidence="6">
    <location>
        <begin position="162"/>
        <end position="197"/>
    </location>
</feature>
<organism evidence="8 9">
    <name type="scientific">Nezara viridula</name>
    <name type="common">Southern green stink bug</name>
    <name type="synonym">Cimex viridulus</name>
    <dbReference type="NCBI Taxonomy" id="85310"/>
    <lineage>
        <taxon>Eukaryota</taxon>
        <taxon>Metazoa</taxon>
        <taxon>Ecdysozoa</taxon>
        <taxon>Arthropoda</taxon>
        <taxon>Hexapoda</taxon>
        <taxon>Insecta</taxon>
        <taxon>Pterygota</taxon>
        <taxon>Neoptera</taxon>
        <taxon>Paraneoptera</taxon>
        <taxon>Hemiptera</taxon>
        <taxon>Heteroptera</taxon>
        <taxon>Panheteroptera</taxon>
        <taxon>Pentatomomorpha</taxon>
        <taxon>Pentatomoidea</taxon>
        <taxon>Pentatomidae</taxon>
        <taxon>Pentatominae</taxon>
        <taxon>Nezara</taxon>
    </lineage>
</organism>
<feature type="binding site" evidence="3">
    <location>
        <position position="120"/>
    </location>
    <ligand>
        <name>Zn(2+)</name>
        <dbReference type="ChEBI" id="CHEBI:29105"/>
        <label>1</label>
    </ligand>
</feature>
<dbReference type="GO" id="GO:0009408">
    <property type="term" value="P:response to heat"/>
    <property type="evidence" value="ECO:0007669"/>
    <property type="project" value="UniProtKB-ARBA"/>
</dbReference>
<dbReference type="PIRSF" id="PIRSF036514">
    <property type="entry name" value="Sm_HSP_B1"/>
    <property type="match status" value="1"/>
</dbReference>
<accession>A0A9P0GY69</accession>
<evidence type="ECO:0000256" key="5">
    <source>
        <dbReference type="RuleBase" id="RU003616"/>
    </source>
</evidence>
<dbReference type="PROSITE" id="PS01031">
    <property type="entry name" value="SHSP"/>
    <property type="match status" value="1"/>
</dbReference>
<evidence type="ECO:0000256" key="1">
    <source>
        <dbReference type="ARBA" id="ARBA00023016"/>
    </source>
</evidence>
<evidence type="ECO:0000256" key="4">
    <source>
        <dbReference type="PROSITE-ProRule" id="PRU00285"/>
    </source>
</evidence>
<dbReference type="InterPro" id="IPR001436">
    <property type="entry name" value="Alpha-crystallin/sHSP_animal"/>
</dbReference>
<reference evidence="8" key="1">
    <citation type="submission" date="2022-01" db="EMBL/GenBank/DDBJ databases">
        <authorList>
            <person name="King R."/>
        </authorList>
    </citation>
    <scope>NUCLEOTIDE SEQUENCE</scope>
</reference>
<dbReference type="InterPro" id="IPR055269">
    <property type="entry name" value="Alpha-crystallin/HSP_16"/>
</dbReference>
<sequence>MKGKNIFFFFFQKMSLLPLLHELLDDRRRHPMHDLYDQHFGGGLWNNEVLHPTATFLLSPMRSGYLRPWRNLAVDDSGVSSIQADKHGLQVNLDVQQFKPEELKVSVIDGYIVVDGKHEERSDEHGFVSRQFTRRYKIPDNVDEAALESKLSSDGVLTLKAPSKALPDSKSREIPITHTNKPAVKETKKVEGEKMEQ</sequence>
<keyword evidence="9" id="KW-1185">Reference proteome</keyword>
<proteinExistence type="inferred from homology"/>
<dbReference type="PANTHER" id="PTHR45640">
    <property type="entry name" value="HEAT SHOCK PROTEIN HSP-12.2-RELATED"/>
    <property type="match status" value="1"/>
</dbReference>
<dbReference type="SUPFAM" id="SSF49764">
    <property type="entry name" value="HSP20-like chaperones"/>
    <property type="match status" value="1"/>
</dbReference>
<dbReference type="Proteomes" id="UP001152798">
    <property type="component" value="Chromosome 1"/>
</dbReference>
<dbReference type="AlphaFoldDB" id="A0A9P0GY69"/>
<dbReference type="CDD" id="cd06526">
    <property type="entry name" value="metazoan_ACD"/>
    <property type="match status" value="1"/>
</dbReference>
<comment type="similarity">
    <text evidence="2 4 5">Belongs to the small heat shock protein (HSP20) family.</text>
</comment>
<keyword evidence="3" id="KW-0862">Zinc</keyword>